<feature type="signal peptide" evidence="2">
    <location>
        <begin position="1"/>
        <end position="16"/>
    </location>
</feature>
<evidence type="ECO:0000256" key="1">
    <source>
        <dbReference type="SAM" id="MobiDB-lite"/>
    </source>
</evidence>
<feature type="region of interest" description="Disordered" evidence="1">
    <location>
        <begin position="27"/>
        <end position="102"/>
    </location>
</feature>
<gene>
    <name evidence="3" type="ORF">BJ970_006741</name>
</gene>
<sequence length="102" mass="9219">MLAAAVALGLSGAASAAAVDSLTPQATQFAASGGGGNHGNPGGGGNHGNPGGGGNHGNPGGGGNHGNPGGASNESGGGNGTDLGDNPVDTAPTGASFWQDFL</sequence>
<organism evidence="3 4">
    <name type="scientific">Saccharopolyspora phatthalungensis</name>
    <dbReference type="NCBI Taxonomy" id="664693"/>
    <lineage>
        <taxon>Bacteria</taxon>
        <taxon>Bacillati</taxon>
        <taxon>Actinomycetota</taxon>
        <taxon>Actinomycetes</taxon>
        <taxon>Pseudonocardiales</taxon>
        <taxon>Pseudonocardiaceae</taxon>
        <taxon>Saccharopolyspora</taxon>
    </lineage>
</organism>
<reference evidence="3 4" key="1">
    <citation type="submission" date="2020-08" db="EMBL/GenBank/DDBJ databases">
        <title>Sequencing the genomes of 1000 actinobacteria strains.</title>
        <authorList>
            <person name="Klenk H.-P."/>
        </authorList>
    </citation>
    <scope>NUCLEOTIDE SEQUENCE [LARGE SCALE GENOMIC DNA]</scope>
    <source>
        <strain evidence="3 4">DSM 45584</strain>
    </source>
</reference>
<name>A0A840Q9C2_9PSEU</name>
<accession>A0A840Q9C2</accession>
<keyword evidence="2" id="KW-0732">Signal</keyword>
<dbReference type="AlphaFoldDB" id="A0A840Q9C2"/>
<comment type="caution">
    <text evidence="3">The sequence shown here is derived from an EMBL/GenBank/DDBJ whole genome shotgun (WGS) entry which is preliminary data.</text>
</comment>
<evidence type="ECO:0000313" key="4">
    <source>
        <dbReference type="Proteomes" id="UP000584374"/>
    </source>
</evidence>
<dbReference type="EMBL" id="JACHIW010000002">
    <property type="protein sequence ID" value="MBB5159142.1"/>
    <property type="molecule type" value="Genomic_DNA"/>
</dbReference>
<evidence type="ECO:0000256" key="2">
    <source>
        <dbReference type="SAM" id="SignalP"/>
    </source>
</evidence>
<proteinExistence type="predicted"/>
<feature type="compositionally biased region" description="Gly residues" evidence="1">
    <location>
        <begin position="32"/>
        <end position="81"/>
    </location>
</feature>
<evidence type="ECO:0000313" key="3">
    <source>
        <dbReference type="EMBL" id="MBB5159142.1"/>
    </source>
</evidence>
<dbReference type="RefSeq" id="WP_184731381.1">
    <property type="nucleotide sequence ID" value="NZ_JACHIW010000002.1"/>
</dbReference>
<keyword evidence="4" id="KW-1185">Reference proteome</keyword>
<feature type="chain" id="PRO_5038624013" evidence="2">
    <location>
        <begin position="17"/>
        <end position="102"/>
    </location>
</feature>
<dbReference type="Proteomes" id="UP000584374">
    <property type="component" value="Unassembled WGS sequence"/>
</dbReference>
<protein>
    <submittedName>
        <fullName evidence="3">Uncharacterized protein</fullName>
    </submittedName>
</protein>